<sequence>MDTIEMKSLETVMMPSNLLVPMLNDLMTKDGLTGRPEVSRNDIARLHAVSRGEVIALERAEFVRYYSVCTRSLEQSECHHISSSANRQKALEAFLSYIVTAETLEDACQLAKDFNDLLQERGYSIATGTSGKKAFFCLDLQPMVAHATPSLISATLLFYYNILSWLTASPLDLVAVDLACPQPSGGDPSLTTLGVTVHYHEPVTRLVFDASNLARKVQRSHRDLAGNIDLIAYDPLVFARGLTPMSARVRSWLSECGLKETLLPDSAGAARHFDISLSTLSRRLRQEHTSFLAVKAECQQELARVMLREGTLGMVEIARRLGFADVRSFRRAFIKWTGILPSEFRENSLRAKKKE</sequence>
<dbReference type="Pfam" id="PF12833">
    <property type="entry name" value="HTH_18"/>
    <property type="match status" value="1"/>
</dbReference>
<gene>
    <name evidence="5" type="ORF">NT2_12_01730</name>
</gene>
<dbReference type="GO" id="GO:0005829">
    <property type="term" value="C:cytosol"/>
    <property type="evidence" value="ECO:0007669"/>
    <property type="project" value="TreeGrafter"/>
</dbReference>
<dbReference type="OrthoDB" id="9805730at2"/>
<organism evidence="5 6">
    <name type="scientific">Caenibius tardaugens NBRC 16725</name>
    <dbReference type="NCBI Taxonomy" id="1219035"/>
    <lineage>
        <taxon>Bacteria</taxon>
        <taxon>Pseudomonadati</taxon>
        <taxon>Pseudomonadota</taxon>
        <taxon>Alphaproteobacteria</taxon>
        <taxon>Sphingomonadales</taxon>
        <taxon>Erythrobacteraceae</taxon>
        <taxon>Caenibius</taxon>
    </lineage>
</organism>
<dbReference type="GO" id="GO:0003700">
    <property type="term" value="F:DNA-binding transcription factor activity"/>
    <property type="evidence" value="ECO:0007669"/>
    <property type="project" value="InterPro"/>
</dbReference>
<keyword evidence="2" id="KW-0238">DNA-binding</keyword>
<dbReference type="GO" id="GO:0000976">
    <property type="term" value="F:transcription cis-regulatory region binding"/>
    <property type="evidence" value="ECO:0007669"/>
    <property type="project" value="TreeGrafter"/>
</dbReference>
<reference evidence="5 6" key="1">
    <citation type="submission" date="2013-09" db="EMBL/GenBank/DDBJ databases">
        <title>Whole genome shotgun sequence of Novosphingobium tardaugens NBRC 16725.</title>
        <authorList>
            <person name="Isaki S."/>
            <person name="Hosoyama A."/>
            <person name="Tsuchikane K."/>
            <person name="Katsumata H."/>
            <person name="Ando Y."/>
            <person name="Yamazaki S."/>
            <person name="Fujita N."/>
        </authorList>
    </citation>
    <scope>NUCLEOTIDE SEQUENCE [LARGE SCALE GENOMIC DNA]</scope>
    <source>
        <strain evidence="5 6">NBRC 16725</strain>
    </source>
</reference>
<dbReference type="Proteomes" id="UP000016568">
    <property type="component" value="Unassembled WGS sequence"/>
</dbReference>
<dbReference type="PANTHER" id="PTHR47894">
    <property type="entry name" value="HTH-TYPE TRANSCRIPTIONAL REGULATOR GADX"/>
    <property type="match status" value="1"/>
</dbReference>
<dbReference type="InterPro" id="IPR018060">
    <property type="entry name" value="HTH_AraC"/>
</dbReference>
<evidence type="ECO:0000256" key="3">
    <source>
        <dbReference type="ARBA" id="ARBA00023163"/>
    </source>
</evidence>
<comment type="caution">
    <text evidence="5">The sequence shown here is derived from an EMBL/GenBank/DDBJ whole genome shotgun (WGS) entry which is preliminary data.</text>
</comment>
<dbReference type="PROSITE" id="PS01124">
    <property type="entry name" value="HTH_ARAC_FAMILY_2"/>
    <property type="match status" value="1"/>
</dbReference>
<evidence type="ECO:0000259" key="4">
    <source>
        <dbReference type="PROSITE" id="PS01124"/>
    </source>
</evidence>
<dbReference type="PANTHER" id="PTHR47894:SF1">
    <property type="entry name" value="HTH-TYPE TRANSCRIPTIONAL REGULATOR VQSM"/>
    <property type="match status" value="1"/>
</dbReference>
<evidence type="ECO:0000313" key="5">
    <source>
        <dbReference type="EMBL" id="GAD50914.1"/>
    </source>
</evidence>
<dbReference type="SMART" id="SM00342">
    <property type="entry name" value="HTH_ARAC"/>
    <property type="match status" value="1"/>
</dbReference>
<accession>U2ZZV7</accession>
<evidence type="ECO:0000313" key="6">
    <source>
        <dbReference type="Proteomes" id="UP000016568"/>
    </source>
</evidence>
<feature type="domain" description="HTH araC/xylS-type" evidence="4">
    <location>
        <begin position="247"/>
        <end position="347"/>
    </location>
</feature>
<proteinExistence type="predicted"/>
<dbReference type="EMBL" id="BASZ01000012">
    <property type="protein sequence ID" value="GAD50914.1"/>
    <property type="molecule type" value="Genomic_DNA"/>
</dbReference>
<dbReference type="InterPro" id="IPR009057">
    <property type="entry name" value="Homeodomain-like_sf"/>
</dbReference>
<keyword evidence="6" id="KW-1185">Reference proteome</keyword>
<name>U2ZZV7_9SPHN</name>
<dbReference type="Gene3D" id="1.10.10.60">
    <property type="entry name" value="Homeodomain-like"/>
    <property type="match status" value="1"/>
</dbReference>
<dbReference type="Pfam" id="PF12625">
    <property type="entry name" value="Arabinose_bd"/>
    <property type="match status" value="1"/>
</dbReference>
<keyword evidence="1" id="KW-0805">Transcription regulation</keyword>
<evidence type="ECO:0000256" key="1">
    <source>
        <dbReference type="ARBA" id="ARBA00023015"/>
    </source>
</evidence>
<protein>
    <submittedName>
        <fullName evidence="5">Putative transcriptional regulator</fullName>
    </submittedName>
</protein>
<evidence type="ECO:0000256" key="2">
    <source>
        <dbReference type="ARBA" id="ARBA00023125"/>
    </source>
</evidence>
<dbReference type="InterPro" id="IPR032687">
    <property type="entry name" value="AraC-type_N"/>
</dbReference>
<dbReference type="SUPFAM" id="SSF46689">
    <property type="entry name" value="Homeodomain-like"/>
    <property type="match status" value="1"/>
</dbReference>
<dbReference type="AlphaFoldDB" id="U2ZZV7"/>
<keyword evidence="3" id="KW-0804">Transcription</keyword>
<dbReference type="eggNOG" id="COG2207">
    <property type="taxonomic scope" value="Bacteria"/>
</dbReference>